<dbReference type="OrthoDB" id="27214at2759"/>
<dbReference type="PANTHER" id="PTHR37049">
    <property type="entry name" value="PEPTIDASE S41 FAMILY PROTEIN"/>
    <property type="match status" value="1"/>
</dbReference>
<reference evidence="4" key="1">
    <citation type="submission" date="2022-07" db="EMBL/GenBank/DDBJ databases">
        <title>Genome analysis of Parmales, a sister group of diatoms, reveals the evolutionary specialization of diatoms from phago-mixotrophs to photoautotrophs.</title>
        <authorList>
            <person name="Ban H."/>
            <person name="Sato S."/>
            <person name="Yoshikawa S."/>
            <person name="Kazumasa Y."/>
            <person name="Nakamura Y."/>
            <person name="Ichinomiya M."/>
            <person name="Saitoh K."/>
            <person name="Sato N."/>
            <person name="Blanc-Mathieu R."/>
            <person name="Endo H."/>
            <person name="Kuwata A."/>
            <person name="Ogata H."/>
        </authorList>
    </citation>
    <scope>NUCLEOTIDE SEQUENCE</scope>
</reference>
<dbReference type="SUPFAM" id="SSF52096">
    <property type="entry name" value="ClpP/crotonase"/>
    <property type="match status" value="1"/>
</dbReference>
<accession>A0A9W6ZMJ2</accession>
<dbReference type="GO" id="GO:0006508">
    <property type="term" value="P:proteolysis"/>
    <property type="evidence" value="ECO:0007669"/>
    <property type="project" value="InterPro"/>
</dbReference>
<dbReference type="Gene3D" id="3.90.226.10">
    <property type="entry name" value="2-enoyl-CoA Hydratase, Chain A, domain 1"/>
    <property type="match status" value="1"/>
</dbReference>
<keyword evidence="1" id="KW-0812">Transmembrane</keyword>
<name>A0A9W6ZMJ2_9STRA</name>
<keyword evidence="1" id="KW-1133">Transmembrane helix</keyword>
<evidence type="ECO:0000256" key="2">
    <source>
        <dbReference type="SAM" id="SignalP"/>
    </source>
</evidence>
<dbReference type="InterPro" id="IPR029045">
    <property type="entry name" value="ClpP/crotonase-like_dom_sf"/>
</dbReference>
<comment type="caution">
    <text evidence="4">The sequence shown here is derived from an EMBL/GenBank/DDBJ whole genome shotgun (WGS) entry which is preliminary data.</text>
</comment>
<organism evidence="4 5">
    <name type="scientific">Triparma retinervis</name>
    <dbReference type="NCBI Taxonomy" id="2557542"/>
    <lineage>
        <taxon>Eukaryota</taxon>
        <taxon>Sar</taxon>
        <taxon>Stramenopiles</taxon>
        <taxon>Ochrophyta</taxon>
        <taxon>Bolidophyceae</taxon>
        <taxon>Parmales</taxon>
        <taxon>Triparmaceae</taxon>
        <taxon>Triparma</taxon>
    </lineage>
</organism>
<feature type="signal peptide" evidence="2">
    <location>
        <begin position="1"/>
        <end position="19"/>
    </location>
</feature>
<feature type="chain" id="PRO_5040763326" description="Tail specific protease domain-containing protein" evidence="2">
    <location>
        <begin position="20"/>
        <end position="697"/>
    </location>
</feature>
<dbReference type="Proteomes" id="UP001165082">
    <property type="component" value="Unassembled WGS sequence"/>
</dbReference>
<dbReference type="GO" id="GO:0008236">
    <property type="term" value="F:serine-type peptidase activity"/>
    <property type="evidence" value="ECO:0007669"/>
    <property type="project" value="InterPro"/>
</dbReference>
<protein>
    <recommendedName>
        <fullName evidence="3">Tail specific protease domain-containing protein</fullName>
    </recommendedName>
</protein>
<evidence type="ECO:0000313" key="4">
    <source>
        <dbReference type="EMBL" id="GMH53244.1"/>
    </source>
</evidence>
<dbReference type="PANTHER" id="PTHR37049:SF4">
    <property type="entry name" value="RHODANESE DOMAIN-CONTAINING PROTEIN"/>
    <property type="match status" value="1"/>
</dbReference>
<gene>
    <name evidence="4" type="ORF">TrRE_jg13034</name>
</gene>
<dbReference type="Pfam" id="PF03572">
    <property type="entry name" value="Peptidase_S41"/>
    <property type="match status" value="1"/>
</dbReference>
<evidence type="ECO:0000256" key="1">
    <source>
        <dbReference type="SAM" id="Phobius"/>
    </source>
</evidence>
<dbReference type="AlphaFoldDB" id="A0A9W6ZMJ2"/>
<proteinExistence type="predicted"/>
<dbReference type="EMBL" id="BRXZ01002050">
    <property type="protein sequence ID" value="GMH53244.1"/>
    <property type="molecule type" value="Genomic_DNA"/>
</dbReference>
<evidence type="ECO:0000259" key="3">
    <source>
        <dbReference type="Pfam" id="PF03572"/>
    </source>
</evidence>
<dbReference type="InterPro" id="IPR052766">
    <property type="entry name" value="S41A_metabolite_peptidase"/>
</dbReference>
<feature type="domain" description="Tail specific protease" evidence="3">
    <location>
        <begin position="347"/>
        <end position="541"/>
    </location>
</feature>
<keyword evidence="1" id="KW-0472">Membrane</keyword>
<keyword evidence="2" id="KW-0732">Signal</keyword>
<dbReference type="InterPro" id="IPR005151">
    <property type="entry name" value="Tail-specific_protease"/>
</dbReference>
<evidence type="ECO:0000313" key="5">
    <source>
        <dbReference type="Proteomes" id="UP001165082"/>
    </source>
</evidence>
<feature type="transmembrane region" description="Helical" evidence="1">
    <location>
        <begin position="659"/>
        <end position="681"/>
    </location>
</feature>
<sequence length="697" mass="76792">MKIFLATLLGLFTLGKGLAECTLGCSTVDSGSSCYTDFATAKGCLEGIEGEWKDQTLEVISQSLENFGFGSLYHNTGPPYNLQVPVLETLATIQETAYDTDFAFQEALQAVLTSLLDAHTRYKKPVCYSGAFVLPVAFDISISDTATASGAVEQEPSAGLLKSTFYDEYVKLFPNVDLAPLLSQPVSLVDGLEWTTAVHNWGTNHETRSNNPGARFNAAIRSFLYRSITDTVVTDVTDSLTFTMEDGTNVEVPWMTMIPDSTLFGNSTACLAEDNDAVESSSSRHDFVKVEGEGVVTHASLHNTRGGDRTVLISPDSDEAKYQISCFVQKVVGNKNSAKVGVNNVLVMKVASFSPQVNGADYNANWRGFLSSAQTCLDAEYDMIVVDVMQNGGGYVCLGLRLLQMLIPSYWKDNTKVQMKYDLPHSEFMEEWIEKVNYPDPYTNANDVEQILNPETQESFENGEAYYYPGRIVTMGGVQSNRTNWFCLDCREAEAMPVDYTPKRFVDPDKLVILTDGTCGSTCASFTRIAQEAGVATFVGTGGLWNQEMDVSSFAGGFVMNPTLLLNMTSQAGMTPFPQFATKQTWQFGWAAWYSQRLPTRPVQFTEQEPDHRIGFWQFPHVSVPADTTSDAVSSLYDSVISDQMIRLAEEGTCSGGDAIWIALVSTLAVIVLTLLVYIWFDVIERQEGMKQPLVEN</sequence>
<keyword evidence="5" id="KW-1185">Reference proteome</keyword>